<protein>
    <submittedName>
        <fullName evidence="2">Enoyl-CoA hydratase/isomerase family protein</fullName>
    </submittedName>
</protein>
<sequence length="83" mass="8589">MFDELILAAEAARDNTNLAAVVLSGAGRSFCAGLDFAVHQTLANEGAAGQRPFADPADPNSIGQRRPGRASGSFAHYVTAQCP</sequence>
<organism evidence="2">
    <name type="scientific">Mycobacterium xenopi 4042</name>
    <dbReference type="NCBI Taxonomy" id="1299334"/>
    <lineage>
        <taxon>Bacteria</taxon>
        <taxon>Bacillati</taxon>
        <taxon>Actinomycetota</taxon>
        <taxon>Actinomycetes</taxon>
        <taxon>Mycobacteriales</taxon>
        <taxon>Mycobacteriaceae</taxon>
        <taxon>Mycobacterium</taxon>
    </lineage>
</organism>
<dbReference type="Gene3D" id="3.90.226.10">
    <property type="entry name" value="2-enoyl-CoA Hydratase, Chain A, domain 1"/>
    <property type="match status" value="1"/>
</dbReference>
<accession>X7ZYG7</accession>
<evidence type="ECO:0000256" key="1">
    <source>
        <dbReference type="SAM" id="MobiDB-lite"/>
    </source>
</evidence>
<evidence type="ECO:0000313" key="2">
    <source>
        <dbReference type="EMBL" id="EUA23753.1"/>
    </source>
</evidence>
<dbReference type="EMBL" id="JAOB01000069">
    <property type="protein sequence ID" value="EUA23753.1"/>
    <property type="molecule type" value="Genomic_DNA"/>
</dbReference>
<proteinExistence type="predicted"/>
<dbReference type="Pfam" id="PF00378">
    <property type="entry name" value="ECH_1"/>
    <property type="match status" value="1"/>
</dbReference>
<name>X7ZYG7_MYCXE</name>
<dbReference type="InterPro" id="IPR001753">
    <property type="entry name" value="Enoyl-CoA_hydra/iso"/>
</dbReference>
<dbReference type="GO" id="GO:0016853">
    <property type="term" value="F:isomerase activity"/>
    <property type="evidence" value="ECO:0007669"/>
    <property type="project" value="UniProtKB-KW"/>
</dbReference>
<comment type="caution">
    <text evidence="2">The sequence shown here is derived from an EMBL/GenBank/DDBJ whole genome shotgun (WGS) entry which is preliminary data.</text>
</comment>
<gene>
    <name evidence="2" type="ORF">I553_5179</name>
</gene>
<dbReference type="PATRIC" id="fig|1299334.3.peg.7137"/>
<feature type="region of interest" description="Disordered" evidence="1">
    <location>
        <begin position="49"/>
        <end position="83"/>
    </location>
</feature>
<reference evidence="2" key="1">
    <citation type="submission" date="2014-01" db="EMBL/GenBank/DDBJ databases">
        <authorList>
            <person name="Brown-Elliot B."/>
            <person name="Wallace R."/>
            <person name="Lenaerts A."/>
            <person name="Ordway D."/>
            <person name="DeGroote M.A."/>
            <person name="Parker T."/>
            <person name="Sizemore C."/>
            <person name="Tallon L.J."/>
            <person name="Sadzewicz L.K."/>
            <person name="Sengamalay N."/>
            <person name="Fraser C.M."/>
            <person name="Hine E."/>
            <person name="Shefchek K.A."/>
            <person name="Das S.P."/>
            <person name="Tettelin H."/>
        </authorList>
    </citation>
    <scope>NUCLEOTIDE SEQUENCE [LARGE SCALE GENOMIC DNA]</scope>
    <source>
        <strain evidence="2">4042</strain>
    </source>
</reference>
<dbReference type="InterPro" id="IPR029045">
    <property type="entry name" value="ClpP/crotonase-like_dom_sf"/>
</dbReference>
<keyword evidence="2" id="KW-0413">Isomerase</keyword>
<dbReference type="AlphaFoldDB" id="X7ZYG7"/>
<dbReference type="SUPFAM" id="SSF52096">
    <property type="entry name" value="ClpP/crotonase"/>
    <property type="match status" value="1"/>
</dbReference>